<evidence type="ECO:0000256" key="1">
    <source>
        <dbReference type="SAM" id="MobiDB-lite"/>
    </source>
</evidence>
<evidence type="ECO:0000256" key="2">
    <source>
        <dbReference type="SAM" id="Phobius"/>
    </source>
</evidence>
<keyword evidence="2" id="KW-0472">Membrane</keyword>
<feature type="transmembrane region" description="Helical" evidence="2">
    <location>
        <begin position="6"/>
        <end position="24"/>
    </location>
</feature>
<organism evidence="3 4">
    <name type="scientific">Patiriisocius hiemis</name>
    <dbReference type="NCBI Taxonomy" id="3075604"/>
    <lineage>
        <taxon>Bacteria</taxon>
        <taxon>Pseudomonadati</taxon>
        <taxon>Bacteroidota</taxon>
        <taxon>Flavobacteriia</taxon>
        <taxon>Flavobacteriales</taxon>
        <taxon>Flavobacteriaceae</taxon>
        <taxon>Patiriisocius</taxon>
    </lineage>
</organism>
<proteinExistence type="predicted"/>
<feature type="region of interest" description="Disordered" evidence="1">
    <location>
        <begin position="128"/>
        <end position="148"/>
    </location>
</feature>
<dbReference type="Proteomes" id="UP001254488">
    <property type="component" value="Unassembled WGS sequence"/>
</dbReference>
<keyword evidence="2" id="KW-0812">Transmembrane</keyword>
<sequence length="241" mass="27221">MNFNYSLRAFLITALLFGILYLTLYSIKLTKQQEVVLESYDVEYSEELLLPEEELEELIEAPKTAIETNRAYNEAEKFIKSLENERNETPEETTEQKLAKLDAAIAETYGNDNGARVREAKKRIEETKKKLEDSKKKNSTKLESNGNSRKTTISYRLVERKTLALPNPVYTCDGGGKVVISIQVSDIGKVVKMDYNKNLSTTTNGCLIDSALEYASKARFTSKSGKSKQLGTITYNFPGKR</sequence>
<comment type="caution">
    <text evidence="3">The sequence shown here is derived from an EMBL/GenBank/DDBJ whole genome shotgun (WGS) entry which is preliminary data.</text>
</comment>
<evidence type="ECO:0000313" key="4">
    <source>
        <dbReference type="Proteomes" id="UP001254488"/>
    </source>
</evidence>
<keyword evidence="2" id="KW-1133">Transmembrane helix</keyword>
<gene>
    <name evidence="3" type="ORF">RM538_10355</name>
</gene>
<dbReference type="RefSeq" id="WP_311333359.1">
    <property type="nucleotide sequence ID" value="NZ_JAVRHZ010000006.1"/>
</dbReference>
<evidence type="ECO:0000313" key="3">
    <source>
        <dbReference type="EMBL" id="MDT0556407.1"/>
    </source>
</evidence>
<reference evidence="3 4" key="1">
    <citation type="submission" date="2023-09" db="EMBL/GenBank/DDBJ databases">
        <authorList>
            <person name="Rey-Velasco X."/>
        </authorList>
    </citation>
    <scope>NUCLEOTIDE SEQUENCE [LARGE SCALE GENOMIC DNA]</scope>
    <source>
        <strain evidence="3 4">W242</strain>
    </source>
</reference>
<keyword evidence="4" id="KW-1185">Reference proteome</keyword>
<protein>
    <submittedName>
        <fullName evidence="3">Uncharacterized protein</fullName>
    </submittedName>
</protein>
<accession>A0ABU2YEG4</accession>
<dbReference type="EMBL" id="JAVRHZ010000006">
    <property type="protein sequence ID" value="MDT0556407.1"/>
    <property type="molecule type" value="Genomic_DNA"/>
</dbReference>
<name>A0ABU2YEG4_9FLAO</name>